<dbReference type="EMBL" id="BMMA01000020">
    <property type="protein sequence ID" value="GGI86069.1"/>
    <property type="molecule type" value="Genomic_DNA"/>
</dbReference>
<accession>A0AAV4K9X1</accession>
<evidence type="ECO:0000313" key="1">
    <source>
        <dbReference type="EMBL" id="GGI86069.1"/>
    </source>
</evidence>
<proteinExistence type="predicted"/>
<dbReference type="Proteomes" id="UP000652720">
    <property type="component" value="Unassembled WGS sequence"/>
</dbReference>
<sequence length="599" mass="68306">MSKGSQQAVGKSEIRIGSVIVYNEPPPPFPSVAAQAEAVADFLFERHKYEVWNIEYDPIDKLRQLEEFRQGNLSILYKQYTVDELRASRPDIAVLYKDADNELLLPVEEQLKLGFLNAIAQKWAIENSQSISWSTWDKVRQQLKIKQGSAKKVIEMQHPKGPLPATLRAEAAARVAVVDFDGEVEKSQIDALTKVILREMFRLSRIALPVQAENPIQLPERVPSWTWQHGLAEICPSWWEIEQQVISNRRYERIAIATHPIADTMRRFLITPGVELEEIRRSPDTNSELQLISRVEPSQPVQTAALQLTSNPEETLSKMTNDLLAMKEEGAALLKIHLDLTDQAYRIGGAQPLLRYDLRDAADRLGYKKIDSRGAYDRGTLREIYRRVLMLQSCLIQAYEIKKSKREKLIGRVPYWKVEAFEELNAGDALDAYQVLLTDNNAPIYTSLVLQPGLWWQTTQMAKYRQYIPSGILRLDTSGKGNEVNRIALKLAASLSIWERINAERHGGSTLNTRVADLLERANIITPGEFKRLGSNAQRVRNYLTEAMEVLRQHGDFNLTVQDLDDYNAMGRGWHDRFLAAKVSLGIRKLEKTQRLQEG</sequence>
<evidence type="ECO:0000313" key="4">
    <source>
        <dbReference type="Proteomes" id="UP000630135"/>
    </source>
</evidence>
<reference evidence="2" key="2">
    <citation type="journal article" date="2014" name="Int. J. Syst. Evol. Microbiol.">
        <title>Complete genome sequence of Corynebacterium casei LMG S-19264T (=DSM 44701T), isolated from a smear-ripened cheese.</title>
        <authorList>
            <consortium name="US DOE Joint Genome Institute (JGI-PGF)"/>
            <person name="Walter F."/>
            <person name="Albersmeier A."/>
            <person name="Kalinowski J."/>
            <person name="Ruckert C."/>
        </authorList>
    </citation>
    <scope>NUCLEOTIDE SEQUENCE</scope>
    <source>
        <strain evidence="2">CGMCC 1.8885</strain>
    </source>
</reference>
<comment type="caution">
    <text evidence="2">The sequence shown here is derived from an EMBL/GenBank/DDBJ whole genome shotgun (WGS) entry which is preliminary data.</text>
</comment>
<organism evidence="2 5">
    <name type="scientific">Deinococcus wulumuqiensis</name>
    <dbReference type="NCBI Taxonomy" id="980427"/>
    <lineage>
        <taxon>Bacteria</taxon>
        <taxon>Thermotogati</taxon>
        <taxon>Deinococcota</taxon>
        <taxon>Deinococci</taxon>
        <taxon>Deinococcales</taxon>
        <taxon>Deinococcaceae</taxon>
        <taxon>Deinococcus</taxon>
    </lineage>
</organism>
<evidence type="ECO:0000313" key="5">
    <source>
        <dbReference type="Proteomes" id="UP000652720"/>
    </source>
</evidence>
<dbReference type="AlphaFoldDB" id="A0AAV4K9X1"/>
<evidence type="ECO:0000313" key="2">
    <source>
        <dbReference type="EMBL" id="GGI93297.1"/>
    </source>
</evidence>
<protein>
    <submittedName>
        <fullName evidence="2">Uncharacterized protein</fullName>
    </submittedName>
</protein>
<dbReference type="EMBL" id="BMLZ01000045">
    <property type="protein sequence ID" value="GGP30980.1"/>
    <property type="molecule type" value="Genomic_DNA"/>
</dbReference>
<dbReference type="RefSeq" id="WP_152524804.1">
    <property type="nucleotide sequence ID" value="NZ_BMLZ01000045.1"/>
</dbReference>
<dbReference type="EMBL" id="BMMA01000051">
    <property type="protein sequence ID" value="GGI93297.1"/>
    <property type="molecule type" value="Genomic_DNA"/>
</dbReference>
<evidence type="ECO:0000313" key="3">
    <source>
        <dbReference type="EMBL" id="GGP30980.1"/>
    </source>
</evidence>
<reference evidence="4" key="3">
    <citation type="journal article" date="2019" name="Int. J. Syst. Evol. Microbiol.">
        <title>The Global Catalogue of Microorganisms (GCM) 10K type strain sequencing project: providing services to taxonomists for standard genome sequencing and annotation.</title>
        <authorList>
            <consortium name="The Broad Institute Genomics Platform"/>
            <consortium name="The Broad Institute Genome Sequencing Center for Infectious Disease"/>
            <person name="Wu L."/>
            <person name="Ma J."/>
        </authorList>
    </citation>
    <scope>NUCLEOTIDE SEQUENCE [LARGE SCALE GENOMIC DNA]</scope>
    <source>
        <strain evidence="4">CGMCC 1.8884</strain>
    </source>
</reference>
<reference evidence="3" key="1">
    <citation type="journal article" date="2014" name="Int. J. Syst. Evol. Microbiol.">
        <title>Complete genome of a new Firmicutes species belonging to the dominant human colonic microbiota ('Ruminococcus bicirculans') reveals two chromosomes and a selective capacity to utilize plant glucans.</title>
        <authorList>
            <consortium name="NISC Comparative Sequencing Program"/>
            <person name="Wegmann U."/>
            <person name="Louis P."/>
            <person name="Goesmann A."/>
            <person name="Henrissat B."/>
            <person name="Duncan S.H."/>
            <person name="Flint H.J."/>
        </authorList>
    </citation>
    <scope>NUCLEOTIDE SEQUENCE</scope>
    <source>
        <strain evidence="3">CGMCC 1.8884</strain>
    </source>
</reference>
<dbReference type="Proteomes" id="UP000630135">
    <property type="component" value="Unassembled WGS sequence"/>
</dbReference>
<keyword evidence="4" id="KW-1185">Reference proteome</keyword>
<gene>
    <name evidence="3" type="ORF">GCM10008021_26310</name>
    <name evidence="1" type="ORF">GCM10010914_20610</name>
    <name evidence="2" type="ORF">GCM10010914_29820</name>
</gene>
<reference evidence="2" key="4">
    <citation type="submission" date="2023-08" db="EMBL/GenBank/DDBJ databases">
        <authorList>
            <person name="Sun Q."/>
            <person name="Zhou Y."/>
        </authorList>
    </citation>
    <scope>NUCLEOTIDE SEQUENCE</scope>
    <source>
        <strain evidence="3">CGMCC 1.8884</strain>
        <strain evidence="2">CGMCC 1.8885</strain>
    </source>
</reference>
<name>A0AAV4K9X1_9DEIO</name>